<dbReference type="Gene3D" id="2.160.20.10">
    <property type="entry name" value="Single-stranded right-handed beta-helix, Pectin lyase-like"/>
    <property type="match status" value="3"/>
</dbReference>
<dbReference type="NCBIfam" id="NF038127">
    <property type="entry name" value="FDP_fam"/>
    <property type="match status" value="1"/>
</dbReference>
<gene>
    <name evidence="2" type="ORF">NJ959_00375</name>
</gene>
<evidence type="ECO:0000259" key="1">
    <source>
        <dbReference type="SMART" id="SM00912"/>
    </source>
</evidence>
<dbReference type="InterPro" id="IPR011050">
    <property type="entry name" value="Pectin_lyase_fold/virulence"/>
</dbReference>
<dbReference type="RefSeq" id="WP_254009754.1">
    <property type="nucleotide sequence ID" value="NZ_JAMZMM010000002.1"/>
</dbReference>
<feature type="domain" description="Filamentous haemagglutinin FhaB/tRNA nuclease CdiA-like TPS" evidence="1">
    <location>
        <begin position="35"/>
        <end position="147"/>
    </location>
</feature>
<reference evidence="2" key="1">
    <citation type="submission" date="2022-06" db="EMBL/GenBank/DDBJ databases">
        <title>New cyanobacteria of genus Symplocastrum in benthos of Lake Baikal.</title>
        <authorList>
            <person name="Sorokovikova E."/>
            <person name="Tikhonova I."/>
            <person name="Krasnopeev A."/>
            <person name="Evseev P."/>
            <person name="Gladkikh A."/>
            <person name="Belykh O."/>
        </authorList>
    </citation>
    <scope>NUCLEOTIDE SEQUENCE</scope>
    <source>
        <strain evidence="2">BBK-W-15</strain>
    </source>
</reference>
<dbReference type="Proteomes" id="UP001204953">
    <property type="component" value="Unassembled WGS sequence"/>
</dbReference>
<dbReference type="InterPro" id="IPR012334">
    <property type="entry name" value="Pectin_lyas_fold"/>
</dbReference>
<dbReference type="SMART" id="SM00912">
    <property type="entry name" value="Haemagg_act"/>
    <property type="match status" value="1"/>
</dbReference>
<protein>
    <submittedName>
        <fullName evidence="2">DVUA0089 family protein</fullName>
    </submittedName>
</protein>
<accession>A0AAE3GNM3</accession>
<dbReference type="SUPFAM" id="SSF51126">
    <property type="entry name" value="Pectin lyase-like"/>
    <property type="match status" value="3"/>
</dbReference>
<dbReference type="EMBL" id="JAMZMM010000002">
    <property type="protein sequence ID" value="MCP2726933.1"/>
    <property type="molecule type" value="Genomic_DNA"/>
</dbReference>
<comment type="caution">
    <text evidence="2">The sequence shown here is derived from an EMBL/GenBank/DDBJ whole genome shotgun (WGS) entry which is preliminary data.</text>
</comment>
<dbReference type="NCBIfam" id="TIGR01901">
    <property type="entry name" value="adhes_NPXG"/>
    <property type="match status" value="1"/>
</dbReference>
<name>A0AAE3GNM3_9CYAN</name>
<organism evidence="2 3">
    <name type="scientific">Limnofasciculus baicalensis BBK-W-15</name>
    <dbReference type="NCBI Taxonomy" id="2699891"/>
    <lineage>
        <taxon>Bacteria</taxon>
        <taxon>Bacillati</taxon>
        <taxon>Cyanobacteriota</taxon>
        <taxon>Cyanophyceae</taxon>
        <taxon>Coleofasciculales</taxon>
        <taxon>Coleofasciculaceae</taxon>
        <taxon>Limnofasciculus</taxon>
        <taxon>Limnofasciculus baicalensis</taxon>
    </lineage>
</organism>
<evidence type="ECO:0000313" key="2">
    <source>
        <dbReference type="EMBL" id="MCP2726933.1"/>
    </source>
</evidence>
<sequence>MNFNRIPFLLKLGLVNTWIALIIGELHVNAFAQIIPDNTLNTNVNQSGNVFNITGGTSVGGNLFHSFSEFSIASGNKAFFDYNVTDISHIISRVTGNKISDINGIIHANGSANLFLINPNGIVFGPNASLNIGGSFIASTADTIEFADGNLFSAKDTQTPPLLSINVPIGLQYGSNVAGIEVQQSNLAVSPNQTLALLGGNVTINGGKLLAPGGQISLGGLVGEGTISLQNIIPSFPASVQRGNVTFTNSAIANVTTTTSGGNITVYSDNLNIAGDSKLLAGIASNSGLSGAIAGDILINATGDISISDKSLIANTVSSSALGNGGNIQITANSLALTSGGRIETITQATGKAGNIEINTNNLDISGFTSDGLFSGILSYSETVNSGATGNILINQNNNPQGTIRLANRGFIATATDSSSNGGSIEVNGKDIILESGGQILTSATNTGSAGDILINGTGTVNINGSSQDFISSPFSVNDDITVLPLDNLSFRTDFNPDIEKSGSGGIPYVSVQRTPDQIASGKTVLGTATDGFDYYSFTVNAPNSRAIFDIDGGNGYSNLPGSLDTMLFLFKPTTGEVIGFSDDSRVASGGSGSLVSQDSYISTLLSAGTYVIGVSEFNAISSSLNLLEGNRIDRGDTYTLHVSLQNHGGITQIPPTILPSNSHDFNPNYGTSSGLVSRSTNSGNTGKITINTPQLTMGSTSEIAATVSGTGKVADITVNARNIDINNGIISNTTRGSGDTGNILINAEDVNLNNSTVIKINSFGQGNTGDIRLNAANVRLLQGAQLDNNTYIHGDTGKIIINARESVLLDGEFNGSTSNIFNIVASPSAVGNAGGIEINTGLLSLNNGASINSTTYGKGNAGDITINARDSVLLNGRANSGRGSGLFNRVRGTGRGDAGDINITTNIFSMTNSAQVFSRTEGIGNAGSTAINAKDIFIDRSTIANSVENGAIGNGGILNFNASNISLTNGSKVTASTAGKGDAGQILIQGNDLVYLNNSQISTAVTSQGIGRGGNIGIKADDLILDNQSAITAATASGQGGDINLKLNDLLLLRRNSQITATAGTGIGAGGDGGNIEINAPFIVAIPSENSDITANAFEGNGGNIKITANSIIGLESRDKLTPFSDITASSELGVDGVVEINTLNVNPNNGLVQLPETLTDPSDQVVAGCAAAKGNSFTIAGRGGLPEDPTGIIRGQTIWRDLQDFSLANEGENTSVVRNQSPITNSQNPQTSILDAQGNAKAGIVEATGFDKDEQGNIRLVAPDTNGSPSGYQASLPNCHQLSSTDSPGIFGLVPTQGTLKNSLSEINASSQTGIQGIVTINNPELDPTSGLVKLPEEVSDSTNQIVVGCAAAQGNSFTITGRVRVLS</sequence>
<proteinExistence type="predicted"/>
<evidence type="ECO:0000313" key="3">
    <source>
        <dbReference type="Proteomes" id="UP001204953"/>
    </source>
</evidence>
<dbReference type="InterPro" id="IPR008638">
    <property type="entry name" value="FhaB/CdiA-like_TPS"/>
</dbReference>
<dbReference type="Pfam" id="PF05860">
    <property type="entry name" value="TPS"/>
    <property type="match status" value="1"/>
</dbReference>
<keyword evidence="3" id="KW-1185">Reference proteome</keyword>